<comment type="caution">
    <text evidence="4">The sequence shown here is derived from an EMBL/GenBank/DDBJ whole genome shotgun (WGS) entry which is preliminary data.</text>
</comment>
<feature type="domain" description="2Fe-2S ferredoxin-type" evidence="3">
    <location>
        <begin position="6"/>
        <end position="82"/>
    </location>
</feature>
<dbReference type="Pfam" id="PF00111">
    <property type="entry name" value="Fer2"/>
    <property type="match status" value="1"/>
</dbReference>
<evidence type="ECO:0000313" key="5">
    <source>
        <dbReference type="Proteomes" id="UP000723714"/>
    </source>
</evidence>
<proteinExistence type="inferred from homology"/>
<keyword evidence="5" id="KW-1185">Reference proteome</keyword>
<dbReference type="CDD" id="cd00207">
    <property type="entry name" value="fer2"/>
    <property type="match status" value="1"/>
</dbReference>
<dbReference type="PROSITE" id="PS51085">
    <property type="entry name" value="2FE2S_FER_2"/>
    <property type="match status" value="1"/>
</dbReference>
<dbReference type="InterPro" id="IPR006058">
    <property type="entry name" value="2Fe2S_fd_BS"/>
</dbReference>
<dbReference type="RefSeq" id="WP_216244971.1">
    <property type="nucleotide sequence ID" value="NZ_JABACJ020000030.1"/>
</dbReference>
<reference evidence="4 5" key="1">
    <citation type="submission" date="2021-06" db="EMBL/GenBank/DDBJ databases">
        <title>Faecalicatena sp. nov. isolated from porcine feces.</title>
        <authorList>
            <person name="Oh B.S."/>
            <person name="Lee J.H."/>
        </authorList>
    </citation>
    <scope>NUCLEOTIDE SEQUENCE [LARGE SCALE GENOMIC DNA]</scope>
    <source>
        <strain evidence="4 5">AGMB00832</strain>
    </source>
</reference>
<dbReference type="EMBL" id="JABACJ020000030">
    <property type="protein sequence ID" value="MBU3878291.1"/>
    <property type="molecule type" value="Genomic_DNA"/>
</dbReference>
<dbReference type="Pfam" id="PF01315">
    <property type="entry name" value="Ald_Xan_dh_C"/>
    <property type="match status" value="1"/>
</dbReference>
<accession>A0ABS6DB09</accession>
<dbReference type="InterPro" id="IPR000674">
    <property type="entry name" value="Ald_Oxase/Xan_DH_a/b"/>
</dbReference>
<dbReference type="Pfam" id="PF01799">
    <property type="entry name" value="Fer2_2"/>
    <property type="match status" value="1"/>
</dbReference>
<dbReference type="InterPro" id="IPR002888">
    <property type="entry name" value="2Fe-2S-bd"/>
</dbReference>
<evidence type="ECO:0000256" key="1">
    <source>
        <dbReference type="ARBA" id="ARBA00006849"/>
    </source>
</evidence>
<evidence type="ECO:0000313" key="4">
    <source>
        <dbReference type="EMBL" id="MBU3878291.1"/>
    </source>
</evidence>
<dbReference type="InterPro" id="IPR016208">
    <property type="entry name" value="Ald_Oxase/xanthine_DH-like"/>
</dbReference>
<name>A0ABS6DB09_9FIRM</name>
<sequence>MDLELEKIELIVNGKKVCKYVPPAMRLADFLREELHLIGTKKGCNAGECGTCSVLINGVLKKSCMIPVKKVNHCEILTIEGIGKDGLDIIQRCFMKVGAVQCGYCTPGMIMAATAILKKNRHPDQVEIRKGLGGNICRCTGYAKIIEAIELARDILNHEKSADCLEAVTPETNKIIGSRIERVDARGKVMGALEYAADMTMPRMLNVHLVRSREVHAQIQKIDYEKALEMPGVEAVITSEDVPGIDGFGVYYHDQPVLAKEKIRFYGEPVAAIVAETLEEAQEAEKCIEITYKKLPIVSNIAEAIDCKSIVHEDYPDNVVSTTSVIKGDVESGFHSSDVIIEQEYSTQSVDHAYLETEAGLAYCDPDGVLVVKSCDQDITHHRMLLAKILGMPINKIRVIMTPVGGGFGGKEDMIYQGILAIAALKTKRPVKLVFSRQDSMIGSSKRHPVLIRHKIGLSKDGRIRAIEVNIKSDGGAYCFSTKGTVAKSAILGAGPYEIENVKMVSTGYYTNNTPSGAMRTFGILQPTFAIESTMDICSKRLGIDPIELRLINGVKDGAVTHTQQVLGSVSYCETLKECAKLASWEPGPSNVRGQVRKDVKGSQIAQPYIPGYEFKSPAALELCQARFKYGRGVGSGWYGIGRCATVDKAGAFVEIDDGGTAMILTGVTEIGEGILTVLTQIAADELGMYPQDITIGDNDTARAPEAAHAGASRQSYMIGNAVLNACRDVKEKFIREIAAYWNVDSSSICMKDRRIFVQGHSNYDLSLKEAVDICKKVRGYVPLGSGTYTAHHEALDPVNGKGNPWQAYVFGSQIAEVAVDTYTGEVHVLGIWASHDVGRAINPQGIEGQIEGGAVQSLGQAIMENFELSEGVPINRNFAKYILPTSVDVPKVYTNLVEDRDPFSPLGAKGIGEPAPLPTTPAIVNAIYDAVGVRITSLPATPEKILNEMAK</sequence>
<gene>
    <name evidence="4" type="ORF">HGO97_021035</name>
</gene>
<organism evidence="4 5">
    <name type="scientific">Faecalicatena faecalis</name>
    <dbReference type="NCBI Taxonomy" id="2726362"/>
    <lineage>
        <taxon>Bacteria</taxon>
        <taxon>Bacillati</taxon>
        <taxon>Bacillota</taxon>
        <taxon>Clostridia</taxon>
        <taxon>Lachnospirales</taxon>
        <taxon>Lachnospiraceae</taxon>
        <taxon>Faecalicatena</taxon>
    </lineage>
</organism>
<protein>
    <submittedName>
        <fullName evidence="4">Molybdopterin-dependent oxidoreductase</fullName>
    </submittedName>
</protein>
<dbReference type="PANTHER" id="PTHR11908">
    <property type="entry name" value="XANTHINE DEHYDROGENASE"/>
    <property type="match status" value="1"/>
</dbReference>
<dbReference type="PIRSF" id="PIRSF000127">
    <property type="entry name" value="Xanthine_DH"/>
    <property type="match status" value="1"/>
</dbReference>
<evidence type="ECO:0000259" key="3">
    <source>
        <dbReference type="PROSITE" id="PS51085"/>
    </source>
</evidence>
<dbReference type="InterPro" id="IPR046867">
    <property type="entry name" value="AldOxase/xan_DH_MoCoBD2"/>
</dbReference>
<dbReference type="Proteomes" id="UP000723714">
    <property type="component" value="Unassembled WGS sequence"/>
</dbReference>
<keyword evidence="2" id="KW-0560">Oxidoreductase</keyword>
<dbReference type="Pfam" id="PF20256">
    <property type="entry name" value="MoCoBD_2"/>
    <property type="match status" value="1"/>
</dbReference>
<dbReference type="PANTHER" id="PTHR11908:SF157">
    <property type="entry name" value="XANTHINE DEHYDROGENASE SUBUNIT D-RELATED"/>
    <property type="match status" value="1"/>
</dbReference>
<dbReference type="InterPro" id="IPR008274">
    <property type="entry name" value="AldOxase/xan_DH_MoCoBD1"/>
</dbReference>
<dbReference type="InterPro" id="IPR001041">
    <property type="entry name" value="2Fe-2S_ferredoxin-type"/>
</dbReference>
<dbReference type="PROSITE" id="PS00197">
    <property type="entry name" value="2FE2S_FER_1"/>
    <property type="match status" value="1"/>
</dbReference>
<dbReference type="Pfam" id="PF02738">
    <property type="entry name" value="MoCoBD_1"/>
    <property type="match status" value="1"/>
</dbReference>
<dbReference type="SMART" id="SM01008">
    <property type="entry name" value="Ald_Xan_dh_C"/>
    <property type="match status" value="1"/>
</dbReference>
<evidence type="ECO:0000256" key="2">
    <source>
        <dbReference type="ARBA" id="ARBA00023002"/>
    </source>
</evidence>
<comment type="similarity">
    <text evidence="1">Belongs to the xanthine dehydrogenase family.</text>
</comment>